<dbReference type="EMBL" id="JAMWMR010000031">
    <property type="protein sequence ID" value="MCN9244164.1"/>
    <property type="molecule type" value="Genomic_DNA"/>
</dbReference>
<evidence type="ECO:0000256" key="1">
    <source>
        <dbReference type="SAM" id="MobiDB-lite"/>
    </source>
</evidence>
<organism evidence="3 4">
    <name type="scientific">Streptomyces macrolidinus</name>
    <dbReference type="NCBI Taxonomy" id="2952607"/>
    <lineage>
        <taxon>Bacteria</taxon>
        <taxon>Bacillati</taxon>
        <taxon>Actinomycetota</taxon>
        <taxon>Actinomycetes</taxon>
        <taxon>Kitasatosporales</taxon>
        <taxon>Streptomycetaceae</taxon>
        <taxon>Streptomyces</taxon>
    </lineage>
</organism>
<feature type="region of interest" description="Disordered" evidence="1">
    <location>
        <begin position="1"/>
        <end position="41"/>
    </location>
</feature>
<feature type="transmembrane region" description="Helical" evidence="2">
    <location>
        <begin position="54"/>
        <end position="75"/>
    </location>
</feature>
<evidence type="ECO:0000313" key="4">
    <source>
        <dbReference type="Proteomes" id="UP001523219"/>
    </source>
</evidence>
<comment type="caution">
    <text evidence="3">The sequence shown here is derived from an EMBL/GenBank/DDBJ whole genome shotgun (WGS) entry which is preliminary data.</text>
</comment>
<feature type="compositionally biased region" description="Basic and acidic residues" evidence="1">
    <location>
        <begin position="1"/>
        <end position="12"/>
    </location>
</feature>
<evidence type="ECO:0000256" key="2">
    <source>
        <dbReference type="SAM" id="Phobius"/>
    </source>
</evidence>
<feature type="compositionally biased region" description="Pro residues" evidence="1">
    <location>
        <begin position="20"/>
        <end position="37"/>
    </location>
</feature>
<keyword evidence="2" id="KW-1133">Transmembrane helix</keyword>
<keyword evidence="4" id="KW-1185">Reference proteome</keyword>
<reference evidence="3 4" key="1">
    <citation type="submission" date="2022-05" db="EMBL/GenBank/DDBJ databases">
        <title>Streptomyces sp. nov. RY43-2 isolated from soil of a peat swamp forest.</title>
        <authorList>
            <person name="Kanchanasin P."/>
            <person name="Tanasupawat S."/>
            <person name="Phongsopitanun W."/>
        </authorList>
    </citation>
    <scope>NUCLEOTIDE SEQUENCE [LARGE SCALE GENOMIC DNA]</scope>
    <source>
        <strain evidence="3 4">RY43-2</strain>
    </source>
</reference>
<sequence>MSEQQTPERETEPAEVTPEVPAPPAAASEIPPPPVAPEVPAASAAKSRRRLWSVLRWTAAVLVFAATGAATAYGVTGMERDDVPGLATRSDGRWEYPQIVRPPLPAGRPGPTADRNPALVHYADLRKLVLPAPKGAKADPKLVGDHGWVKPEVYLAEYASETDRDMLKTVLVDAGLRHIAARGWTMPDGTRTRIYLLQLENGRAADGLQRSEFSGFNEPPHLLRGSPATKMDQSFPESASKGVVLSTYVETKPYGAEQVRHAYLTSGDVIALIVQSRKGGAEQIPFQQTVVLQRQLLD</sequence>
<dbReference type="RefSeq" id="WP_252427855.1">
    <property type="nucleotide sequence ID" value="NZ_JAMWMR010000031.1"/>
</dbReference>
<keyword evidence="2" id="KW-0812">Transmembrane</keyword>
<dbReference type="Proteomes" id="UP001523219">
    <property type="component" value="Unassembled WGS sequence"/>
</dbReference>
<protein>
    <submittedName>
        <fullName evidence="3">Uncharacterized protein</fullName>
    </submittedName>
</protein>
<gene>
    <name evidence="3" type="ORF">NGF19_25855</name>
</gene>
<keyword evidence="2" id="KW-0472">Membrane</keyword>
<proteinExistence type="predicted"/>
<name>A0ABT0ZKP3_9ACTN</name>
<evidence type="ECO:0000313" key="3">
    <source>
        <dbReference type="EMBL" id="MCN9244164.1"/>
    </source>
</evidence>
<accession>A0ABT0ZKP3</accession>